<reference evidence="1" key="1">
    <citation type="submission" date="2023-06" db="EMBL/GenBank/DDBJ databases">
        <title>Draft genome sequence of Nocardioides sp. SOB77.</title>
        <authorList>
            <person name="Zhang G."/>
        </authorList>
    </citation>
    <scope>NUCLEOTIDE SEQUENCE</scope>
    <source>
        <strain evidence="1">SOB77</strain>
    </source>
</reference>
<name>A0ABT8FJM5_9ACTN</name>
<gene>
    <name evidence="1" type="ORF">QWY28_17345</name>
</gene>
<dbReference type="EMBL" id="JAUHJQ010000008">
    <property type="protein sequence ID" value="MDN4174730.1"/>
    <property type="molecule type" value="Genomic_DNA"/>
</dbReference>
<proteinExistence type="predicted"/>
<protein>
    <submittedName>
        <fullName evidence="1">Uncharacterized protein</fullName>
    </submittedName>
</protein>
<evidence type="ECO:0000313" key="1">
    <source>
        <dbReference type="EMBL" id="MDN4174730.1"/>
    </source>
</evidence>
<accession>A0ABT8FJM5</accession>
<keyword evidence="2" id="KW-1185">Reference proteome</keyword>
<dbReference type="RefSeq" id="WP_300953824.1">
    <property type="nucleotide sequence ID" value="NZ_JAUHJQ010000008.1"/>
</dbReference>
<evidence type="ECO:0000313" key="2">
    <source>
        <dbReference type="Proteomes" id="UP001168620"/>
    </source>
</evidence>
<organism evidence="1 2">
    <name type="scientific">Nocardioides oceani</name>
    <dbReference type="NCBI Taxonomy" id="3058369"/>
    <lineage>
        <taxon>Bacteria</taxon>
        <taxon>Bacillati</taxon>
        <taxon>Actinomycetota</taxon>
        <taxon>Actinomycetes</taxon>
        <taxon>Propionibacteriales</taxon>
        <taxon>Nocardioidaceae</taxon>
        <taxon>Nocardioides</taxon>
    </lineage>
</organism>
<dbReference type="Proteomes" id="UP001168620">
    <property type="component" value="Unassembled WGS sequence"/>
</dbReference>
<sequence>MPIILDDAAPGPGEPLEIITADDLVAYPGAGAPAVEAASTWAALVNGLVTEAWKAPVTPVPFWVKVIALEAAARAARNPKALQSWTRTVDDATRTERYSEAALARVGVYLTDDEEARLGGRTRRRRRYGTVRTRPGY</sequence>
<comment type="caution">
    <text evidence="1">The sequence shown here is derived from an EMBL/GenBank/DDBJ whole genome shotgun (WGS) entry which is preliminary data.</text>
</comment>